<keyword evidence="2" id="KW-1185">Reference proteome</keyword>
<dbReference type="Proteomes" id="UP000075883">
    <property type="component" value="Unassembled WGS sequence"/>
</dbReference>
<reference evidence="1" key="2">
    <citation type="submission" date="2020-05" db="UniProtKB">
        <authorList>
            <consortium name="EnsemblMetazoa"/>
        </authorList>
    </citation>
    <scope>IDENTIFICATION</scope>
    <source>
        <strain evidence="1">A-37</strain>
    </source>
</reference>
<dbReference type="EnsemblMetazoa" id="ACUA022859-RA">
    <property type="protein sequence ID" value="ACUA022859-PA"/>
    <property type="gene ID" value="ACUA022859"/>
</dbReference>
<reference evidence="2" key="1">
    <citation type="submission" date="2013-09" db="EMBL/GenBank/DDBJ databases">
        <title>The Genome Sequence of Anopheles culicifacies species A.</title>
        <authorList>
            <consortium name="The Broad Institute Genomics Platform"/>
            <person name="Neafsey D.E."/>
            <person name="Besansky N."/>
            <person name="Howell P."/>
            <person name="Walton C."/>
            <person name="Young S.K."/>
            <person name="Zeng Q."/>
            <person name="Gargeya S."/>
            <person name="Fitzgerald M."/>
            <person name="Haas B."/>
            <person name="Abouelleil A."/>
            <person name="Allen A.W."/>
            <person name="Alvarado L."/>
            <person name="Arachchi H.M."/>
            <person name="Berlin A.M."/>
            <person name="Chapman S.B."/>
            <person name="Gainer-Dewar J."/>
            <person name="Goldberg J."/>
            <person name="Griggs A."/>
            <person name="Gujja S."/>
            <person name="Hansen M."/>
            <person name="Howarth C."/>
            <person name="Imamovic A."/>
            <person name="Ireland A."/>
            <person name="Larimer J."/>
            <person name="McCowan C."/>
            <person name="Murphy C."/>
            <person name="Pearson M."/>
            <person name="Poon T.W."/>
            <person name="Priest M."/>
            <person name="Roberts A."/>
            <person name="Saif S."/>
            <person name="Shea T."/>
            <person name="Sisk P."/>
            <person name="Sykes S."/>
            <person name="Wortman J."/>
            <person name="Nusbaum C."/>
            <person name="Birren B."/>
        </authorList>
    </citation>
    <scope>NUCLEOTIDE SEQUENCE [LARGE SCALE GENOMIC DNA]</scope>
    <source>
        <strain evidence="2">A-37</strain>
    </source>
</reference>
<sequence length="119" mass="13529">MSPSVYPPGHTLRLDRVTLTAVSTGPEVNRYPAAPGRMGVERKREEKKIRSYLMPPGTTSIRSGEAKNANYPIKTFTIRLQQHCRNGPLTSYDLPTYHVLVDDIDRTVWWRYITLNGLA</sequence>
<dbReference type="VEuPathDB" id="VectorBase:ACUA022859"/>
<accession>A0A182MNZ6</accession>
<proteinExistence type="predicted"/>
<organism evidence="1 2">
    <name type="scientific">Anopheles culicifacies</name>
    <dbReference type="NCBI Taxonomy" id="139723"/>
    <lineage>
        <taxon>Eukaryota</taxon>
        <taxon>Metazoa</taxon>
        <taxon>Ecdysozoa</taxon>
        <taxon>Arthropoda</taxon>
        <taxon>Hexapoda</taxon>
        <taxon>Insecta</taxon>
        <taxon>Pterygota</taxon>
        <taxon>Neoptera</taxon>
        <taxon>Endopterygota</taxon>
        <taxon>Diptera</taxon>
        <taxon>Nematocera</taxon>
        <taxon>Culicoidea</taxon>
        <taxon>Culicidae</taxon>
        <taxon>Anophelinae</taxon>
        <taxon>Anopheles</taxon>
        <taxon>culicifacies species complex</taxon>
    </lineage>
</organism>
<evidence type="ECO:0000313" key="1">
    <source>
        <dbReference type="EnsemblMetazoa" id="ACUA022859-PA"/>
    </source>
</evidence>
<protein>
    <submittedName>
        <fullName evidence="1">Uncharacterized protein</fullName>
    </submittedName>
</protein>
<name>A0A182MNZ6_9DIPT</name>
<dbReference type="AlphaFoldDB" id="A0A182MNZ6"/>
<evidence type="ECO:0000313" key="2">
    <source>
        <dbReference type="Proteomes" id="UP000075883"/>
    </source>
</evidence>
<dbReference type="EMBL" id="AXCM01000216">
    <property type="status" value="NOT_ANNOTATED_CDS"/>
    <property type="molecule type" value="Genomic_DNA"/>
</dbReference>